<reference evidence="3 4" key="1">
    <citation type="journal article" date="2020" name="ISME J.">
        <title>Uncovering the hidden diversity of litter-decomposition mechanisms in mushroom-forming fungi.</title>
        <authorList>
            <person name="Floudas D."/>
            <person name="Bentzer J."/>
            <person name="Ahren D."/>
            <person name="Johansson T."/>
            <person name="Persson P."/>
            <person name="Tunlid A."/>
        </authorList>
    </citation>
    <scope>NUCLEOTIDE SEQUENCE [LARGE SCALE GENOMIC DNA]</scope>
    <source>
        <strain evidence="3 4">CBS 146.42</strain>
    </source>
</reference>
<accession>A0A8H5LM87</accession>
<proteinExistence type="predicted"/>
<dbReference type="Proteomes" id="UP000559027">
    <property type="component" value="Unassembled WGS sequence"/>
</dbReference>
<name>A0A8H5LM87_9AGAR</name>
<gene>
    <name evidence="3" type="ORF">D9756_002790</name>
</gene>
<feature type="chain" id="PRO_5034568367" description="DUF6533 domain-containing protein" evidence="1">
    <location>
        <begin position="19"/>
        <end position="186"/>
    </location>
</feature>
<dbReference type="InterPro" id="IPR045340">
    <property type="entry name" value="DUF6533"/>
</dbReference>
<dbReference type="Pfam" id="PF20151">
    <property type="entry name" value="DUF6533"/>
    <property type="match status" value="1"/>
</dbReference>
<sequence length="186" mass="21622">MSMAGLALLLYDHILTWQDEIEYFAQRKCHIFIALLHSAAECELSTVAQVSDDSNDNTALQHGVHHDNERFWVGVTLGLWYLFCRAYGIRSLLIGITQIEMDIYCIPRRSPDDSRWFCLLIVVNQAIFWYLGYWKYRSTVRDGWSNYPLIRIVIRDNSWTFLLFADETCSDIEHVELSTAVATGIF</sequence>
<feature type="domain" description="DUF6533" evidence="2">
    <location>
        <begin position="2"/>
        <end position="28"/>
    </location>
</feature>
<evidence type="ECO:0000259" key="2">
    <source>
        <dbReference type="Pfam" id="PF20151"/>
    </source>
</evidence>
<dbReference type="OrthoDB" id="2637653at2759"/>
<dbReference type="EMBL" id="JAACJO010000002">
    <property type="protein sequence ID" value="KAF5362361.1"/>
    <property type="molecule type" value="Genomic_DNA"/>
</dbReference>
<evidence type="ECO:0000313" key="3">
    <source>
        <dbReference type="EMBL" id="KAF5362361.1"/>
    </source>
</evidence>
<evidence type="ECO:0000313" key="4">
    <source>
        <dbReference type="Proteomes" id="UP000559027"/>
    </source>
</evidence>
<evidence type="ECO:0000256" key="1">
    <source>
        <dbReference type="SAM" id="SignalP"/>
    </source>
</evidence>
<keyword evidence="4" id="KW-1185">Reference proteome</keyword>
<comment type="caution">
    <text evidence="3">The sequence shown here is derived from an EMBL/GenBank/DDBJ whole genome shotgun (WGS) entry which is preliminary data.</text>
</comment>
<feature type="signal peptide" evidence="1">
    <location>
        <begin position="1"/>
        <end position="18"/>
    </location>
</feature>
<protein>
    <recommendedName>
        <fullName evidence="2">DUF6533 domain-containing protein</fullName>
    </recommendedName>
</protein>
<keyword evidence="1" id="KW-0732">Signal</keyword>
<dbReference type="AlphaFoldDB" id="A0A8H5LM87"/>
<organism evidence="3 4">
    <name type="scientific">Leucocoprinus leucothites</name>
    <dbReference type="NCBI Taxonomy" id="201217"/>
    <lineage>
        <taxon>Eukaryota</taxon>
        <taxon>Fungi</taxon>
        <taxon>Dikarya</taxon>
        <taxon>Basidiomycota</taxon>
        <taxon>Agaricomycotina</taxon>
        <taxon>Agaricomycetes</taxon>
        <taxon>Agaricomycetidae</taxon>
        <taxon>Agaricales</taxon>
        <taxon>Agaricineae</taxon>
        <taxon>Agaricaceae</taxon>
        <taxon>Leucocoprinus</taxon>
    </lineage>
</organism>